<organism evidence="1 2">
    <name type="scientific">Elysia crispata</name>
    <name type="common">lettuce slug</name>
    <dbReference type="NCBI Taxonomy" id="231223"/>
    <lineage>
        <taxon>Eukaryota</taxon>
        <taxon>Metazoa</taxon>
        <taxon>Spiralia</taxon>
        <taxon>Lophotrochozoa</taxon>
        <taxon>Mollusca</taxon>
        <taxon>Gastropoda</taxon>
        <taxon>Heterobranchia</taxon>
        <taxon>Euthyneura</taxon>
        <taxon>Panpulmonata</taxon>
        <taxon>Sacoglossa</taxon>
        <taxon>Placobranchoidea</taxon>
        <taxon>Plakobranchidae</taxon>
        <taxon>Elysia</taxon>
    </lineage>
</organism>
<dbReference type="Proteomes" id="UP001283361">
    <property type="component" value="Unassembled WGS sequence"/>
</dbReference>
<reference evidence="1" key="1">
    <citation type="journal article" date="2023" name="G3 (Bethesda)">
        <title>A reference genome for the long-term kleptoplast-retaining sea slug Elysia crispata morphotype clarki.</title>
        <authorList>
            <person name="Eastman K.E."/>
            <person name="Pendleton A.L."/>
            <person name="Shaikh M.A."/>
            <person name="Suttiyut T."/>
            <person name="Ogas R."/>
            <person name="Tomko P."/>
            <person name="Gavelis G."/>
            <person name="Widhalm J.R."/>
            <person name="Wisecaver J.H."/>
        </authorList>
    </citation>
    <scope>NUCLEOTIDE SEQUENCE</scope>
    <source>
        <strain evidence="1">ECLA1</strain>
    </source>
</reference>
<dbReference type="EMBL" id="JAWDGP010006429">
    <property type="protein sequence ID" value="KAK3741295.1"/>
    <property type="molecule type" value="Genomic_DNA"/>
</dbReference>
<protein>
    <submittedName>
        <fullName evidence="1">Uncharacterized protein</fullName>
    </submittedName>
</protein>
<gene>
    <name evidence="1" type="ORF">RRG08_034341</name>
</gene>
<keyword evidence="2" id="KW-1185">Reference proteome</keyword>
<dbReference type="AlphaFoldDB" id="A0AAE0YD06"/>
<sequence length="77" mass="8537">MRLWYIKQGIVYAMPTLFKRPSSQMPKILVGFCPCLRHGVALWSQRQRFNGVERGAASVEQAPGLVATGFVSARPSS</sequence>
<evidence type="ECO:0000313" key="1">
    <source>
        <dbReference type="EMBL" id="KAK3741295.1"/>
    </source>
</evidence>
<evidence type="ECO:0000313" key="2">
    <source>
        <dbReference type="Proteomes" id="UP001283361"/>
    </source>
</evidence>
<comment type="caution">
    <text evidence="1">The sequence shown here is derived from an EMBL/GenBank/DDBJ whole genome shotgun (WGS) entry which is preliminary data.</text>
</comment>
<proteinExistence type="predicted"/>
<accession>A0AAE0YD06</accession>
<name>A0AAE0YD06_9GAST</name>